<keyword evidence="5 6" id="KW-0472">Membrane</keyword>
<feature type="transmembrane region" description="Helical" evidence="6">
    <location>
        <begin position="20"/>
        <end position="38"/>
    </location>
</feature>
<dbReference type="GO" id="GO:0016020">
    <property type="term" value="C:membrane"/>
    <property type="evidence" value="ECO:0007669"/>
    <property type="project" value="UniProtKB-SubCell"/>
</dbReference>
<evidence type="ECO:0000256" key="1">
    <source>
        <dbReference type="ARBA" id="ARBA00004141"/>
    </source>
</evidence>
<feature type="transmembrane region" description="Helical" evidence="6">
    <location>
        <begin position="381"/>
        <end position="404"/>
    </location>
</feature>
<dbReference type="InterPro" id="IPR005829">
    <property type="entry name" value="Sugar_transporter_CS"/>
</dbReference>
<accession>A0A9N9CQZ0</accession>
<dbReference type="PROSITE" id="PS50850">
    <property type="entry name" value="MFS"/>
    <property type="match status" value="1"/>
</dbReference>
<feature type="transmembrane region" description="Helical" evidence="6">
    <location>
        <begin position="450"/>
        <end position="470"/>
    </location>
</feature>
<organism evidence="8 9">
    <name type="scientific">Paraglomus occultum</name>
    <dbReference type="NCBI Taxonomy" id="144539"/>
    <lineage>
        <taxon>Eukaryota</taxon>
        <taxon>Fungi</taxon>
        <taxon>Fungi incertae sedis</taxon>
        <taxon>Mucoromycota</taxon>
        <taxon>Glomeromycotina</taxon>
        <taxon>Glomeromycetes</taxon>
        <taxon>Paraglomerales</taxon>
        <taxon>Paraglomeraceae</taxon>
        <taxon>Paraglomus</taxon>
    </lineage>
</organism>
<evidence type="ECO:0000256" key="3">
    <source>
        <dbReference type="ARBA" id="ARBA00022692"/>
    </source>
</evidence>
<protein>
    <submittedName>
        <fullName evidence="8">3274_t:CDS:1</fullName>
    </submittedName>
</protein>
<proteinExistence type="predicted"/>
<evidence type="ECO:0000256" key="2">
    <source>
        <dbReference type="ARBA" id="ARBA00022448"/>
    </source>
</evidence>
<feature type="transmembrane region" description="Helical" evidence="6">
    <location>
        <begin position="83"/>
        <end position="105"/>
    </location>
</feature>
<reference evidence="8" key="1">
    <citation type="submission" date="2021-06" db="EMBL/GenBank/DDBJ databases">
        <authorList>
            <person name="Kallberg Y."/>
            <person name="Tangrot J."/>
            <person name="Rosling A."/>
        </authorList>
    </citation>
    <scope>NUCLEOTIDE SEQUENCE</scope>
    <source>
        <strain evidence="8">IA702</strain>
    </source>
</reference>
<gene>
    <name evidence="8" type="ORF">POCULU_LOCUS7847</name>
</gene>
<dbReference type="SUPFAM" id="SSF103473">
    <property type="entry name" value="MFS general substrate transporter"/>
    <property type="match status" value="1"/>
</dbReference>
<feature type="domain" description="Major facilitator superfamily (MFS) profile" evidence="7">
    <location>
        <begin position="16"/>
        <end position="471"/>
    </location>
</feature>
<feature type="transmembrane region" description="Helical" evidence="6">
    <location>
        <begin position="175"/>
        <end position="196"/>
    </location>
</feature>
<keyword evidence="2" id="KW-0813">Transport</keyword>
<dbReference type="OrthoDB" id="196650at2759"/>
<dbReference type="Pfam" id="PF07690">
    <property type="entry name" value="MFS_1"/>
    <property type="match status" value="1"/>
</dbReference>
<feature type="transmembrane region" description="Helical" evidence="6">
    <location>
        <begin position="355"/>
        <end position="375"/>
    </location>
</feature>
<keyword evidence="9" id="KW-1185">Reference proteome</keyword>
<feature type="transmembrane region" description="Helical" evidence="6">
    <location>
        <begin position="117"/>
        <end position="135"/>
    </location>
</feature>
<feature type="transmembrane region" description="Helical" evidence="6">
    <location>
        <begin position="293"/>
        <end position="314"/>
    </location>
</feature>
<evidence type="ECO:0000256" key="5">
    <source>
        <dbReference type="ARBA" id="ARBA00023136"/>
    </source>
</evidence>
<dbReference type="PROSITE" id="PS00216">
    <property type="entry name" value="SUGAR_TRANSPORT_1"/>
    <property type="match status" value="1"/>
</dbReference>
<keyword evidence="3 6" id="KW-0812">Transmembrane</keyword>
<dbReference type="PANTHER" id="PTHR23504:SF31">
    <property type="entry name" value="MAJOR FACILITATOR SUPERFAMILY DOMAIN-CONTAINING PROTEIN 10"/>
    <property type="match status" value="1"/>
</dbReference>
<dbReference type="Proteomes" id="UP000789572">
    <property type="component" value="Unassembled WGS sequence"/>
</dbReference>
<keyword evidence="4 6" id="KW-1133">Transmembrane helix</keyword>
<dbReference type="FunFam" id="1.20.1250.20:FF:000223">
    <property type="entry name" value="Major facilitator superfamily domain-containing protein"/>
    <property type="match status" value="1"/>
</dbReference>
<dbReference type="InterPro" id="IPR020846">
    <property type="entry name" value="MFS_dom"/>
</dbReference>
<evidence type="ECO:0000313" key="9">
    <source>
        <dbReference type="Proteomes" id="UP000789572"/>
    </source>
</evidence>
<dbReference type="InterPro" id="IPR011701">
    <property type="entry name" value="MFS"/>
</dbReference>
<feature type="transmembrane region" description="Helical" evidence="6">
    <location>
        <begin position="326"/>
        <end position="343"/>
    </location>
</feature>
<dbReference type="GO" id="GO:0022857">
    <property type="term" value="F:transmembrane transporter activity"/>
    <property type="evidence" value="ECO:0007669"/>
    <property type="project" value="InterPro"/>
</dbReference>
<evidence type="ECO:0000256" key="4">
    <source>
        <dbReference type="ARBA" id="ARBA00022989"/>
    </source>
</evidence>
<evidence type="ECO:0000256" key="6">
    <source>
        <dbReference type="SAM" id="Phobius"/>
    </source>
</evidence>
<comment type="subcellular location">
    <subcellularLocation>
        <location evidence="1">Membrane</location>
        <topology evidence="1">Multi-pass membrane protein</topology>
    </subcellularLocation>
</comment>
<dbReference type="EMBL" id="CAJVPJ010001958">
    <property type="protein sequence ID" value="CAG8608876.1"/>
    <property type="molecule type" value="Genomic_DNA"/>
</dbReference>
<evidence type="ECO:0000313" key="8">
    <source>
        <dbReference type="EMBL" id="CAG8608876.1"/>
    </source>
</evidence>
<sequence length="482" mass="52314">MNNSSTKSVSNYTSKTVKVVFIALLLDILAFTIILPLFPRLLEEYKAREEGDESTLLSWCLRQIRLFRTIIGGTAGNNPKWDIVLLGGALGSLYSLLQFVASPVIGAFSDKYGRRATLLVTMIGNILSTCLWVFAKSFGWFVCSRIVGGLSEGNVQLSIAIVSDVTTQESRSKGLALVGIAFAVSFTIGPAVGAYFASKNLAKTFPSLVEWGLNQYSAPAFVALVLLTVETLYLHAFLPETANLREEKTASDDGNSTKDSTSTRKSAYEAVALLQQMDRERTQQLKTLRLLKLIHFLYLFIFSGMEFTLTFLTFDLFDFSNMENGILLGFIGILSAIIQGGYVRRKAHAIGEKRIVVQGISGCAIGLGVIGSMTLGDNGIIWLYIGAAFLAFTSATVVNCLTSLASMQCDELVEKGQALGEFRSLGQLGRAVGPIAACSLYWMVGSQLCYIAGAVAMLFVFSVFTTFVPGKEITEAAKDKSE</sequence>
<dbReference type="PANTHER" id="PTHR23504">
    <property type="entry name" value="MAJOR FACILITATOR SUPERFAMILY DOMAIN-CONTAINING PROTEIN 10"/>
    <property type="match status" value="1"/>
</dbReference>
<dbReference type="AlphaFoldDB" id="A0A9N9CQZ0"/>
<dbReference type="Gene3D" id="1.20.1250.20">
    <property type="entry name" value="MFS general substrate transporter like domains"/>
    <property type="match status" value="1"/>
</dbReference>
<name>A0A9N9CQZ0_9GLOM</name>
<dbReference type="InterPro" id="IPR036259">
    <property type="entry name" value="MFS_trans_sf"/>
</dbReference>
<comment type="caution">
    <text evidence="8">The sequence shown here is derived from an EMBL/GenBank/DDBJ whole genome shotgun (WGS) entry which is preliminary data.</text>
</comment>
<evidence type="ECO:0000259" key="7">
    <source>
        <dbReference type="PROSITE" id="PS50850"/>
    </source>
</evidence>
<feature type="transmembrane region" description="Helical" evidence="6">
    <location>
        <begin position="216"/>
        <end position="238"/>
    </location>
</feature>